<dbReference type="NCBIfam" id="TIGR02436">
    <property type="entry name" value="four helix bundle protein"/>
    <property type="match status" value="1"/>
</dbReference>
<sequence>MERSSSAVIDAIAEAYSSYYFNDKIKILYSGRREAGETQSHIRKLEGKGYINNEKANEVILEYEGLIRGINAFINDLKKQRESKKDKGV</sequence>
<dbReference type="EMBL" id="PEYO01000006">
    <property type="protein sequence ID" value="PIU03771.1"/>
    <property type="molecule type" value="Genomic_DNA"/>
</dbReference>
<dbReference type="AlphaFoldDB" id="A0A2M6XDL1"/>
<protein>
    <recommendedName>
        <fullName evidence="3">Four helix bundle protein</fullName>
    </recommendedName>
</protein>
<evidence type="ECO:0008006" key="3">
    <source>
        <dbReference type="Google" id="ProtNLM"/>
    </source>
</evidence>
<organism evidence="1 2">
    <name type="scientific">Candidatus Shapirobacteria bacterium CG08_land_8_20_14_0_20_39_18</name>
    <dbReference type="NCBI Taxonomy" id="1974883"/>
    <lineage>
        <taxon>Bacteria</taxon>
        <taxon>Candidatus Shapironibacteriota</taxon>
    </lineage>
</organism>
<dbReference type="InterPro" id="IPR036583">
    <property type="entry name" value="23S_rRNA_IVS_sf"/>
</dbReference>
<dbReference type="Proteomes" id="UP000228996">
    <property type="component" value="Unassembled WGS sequence"/>
</dbReference>
<reference evidence="2" key="1">
    <citation type="submission" date="2017-09" db="EMBL/GenBank/DDBJ databases">
        <title>Depth-based differentiation of microbial function through sediment-hosted aquifers and enrichment of novel symbionts in the deep terrestrial subsurface.</title>
        <authorList>
            <person name="Probst A.J."/>
            <person name="Ladd B."/>
            <person name="Jarett J.K."/>
            <person name="Geller-Mcgrath D.E."/>
            <person name="Sieber C.M.K."/>
            <person name="Emerson J.B."/>
            <person name="Anantharaman K."/>
            <person name="Thomas B.C."/>
            <person name="Malmstrom R."/>
            <person name="Stieglmeier M."/>
            <person name="Klingl A."/>
            <person name="Woyke T."/>
            <person name="Ryan C.M."/>
            <person name="Banfield J.F."/>
        </authorList>
    </citation>
    <scope>NUCLEOTIDE SEQUENCE [LARGE SCALE GENOMIC DNA]</scope>
</reference>
<evidence type="ECO:0000313" key="1">
    <source>
        <dbReference type="EMBL" id="PIU03771.1"/>
    </source>
</evidence>
<proteinExistence type="predicted"/>
<evidence type="ECO:0000313" key="2">
    <source>
        <dbReference type="Proteomes" id="UP000228996"/>
    </source>
</evidence>
<accession>A0A2M6XDL1</accession>
<dbReference type="InterPro" id="IPR012657">
    <property type="entry name" value="23S_rRNA-intervening_sequence"/>
</dbReference>
<name>A0A2M6XDL1_9BACT</name>
<dbReference type="SUPFAM" id="SSF158446">
    <property type="entry name" value="IVS-encoded protein-like"/>
    <property type="match status" value="1"/>
</dbReference>
<comment type="caution">
    <text evidence="1">The sequence shown here is derived from an EMBL/GenBank/DDBJ whole genome shotgun (WGS) entry which is preliminary data.</text>
</comment>
<dbReference type="Gene3D" id="1.20.1440.60">
    <property type="entry name" value="23S rRNA-intervening sequence"/>
    <property type="match status" value="1"/>
</dbReference>
<gene>
    <name evidence="1" type="ORF">COT44_01290</name>
</gene>
<dbReference type="Pfam" id="PF05635">
    <property type="entry name" value="23S_rRNA_IVP"/>
    <property type="match status" value="1"/>
</dbReference>